<comment type="similarity">
    <text evidence="2 6">Belongs to the Stoned B family.</text>
</comment>
<dbReference type="InterPro" id="IPR028565">
    <property type="entry name" value="MHD"/>
</dbReference>
<feature type="domain" description="MHD" evidence="9">
    <location>
        <begin position="195"/>
        <end position="414"/>
    </location>
</feature>
<dbReference type="EMBL" id="OU898284">
    <property type="protein sequence ID" value="CAG9840117.1"/>
    <property type="molecule type" value="Genomic_DNA"/>
</dbReference>
<dbReference type="FunFam" id="2.60.40.1170:FF:000018">
    <property type="entry name" value="stonin-2 isoform X2"/>
    <property type="match status" value="1"/>
</dbReference>
<evidence type="ECO:0000256" key="7">
    <source>
        <dbReference type="SAM" id="MobiDB-lite"/>
    </source>
</evidence>
<keyword evidence="3" id="KW-0963">Cytoplasm</keyword>
<evidence type="ECO:0000256" key="3">
    <source>
        <dbReference type="ARBA" id="ARBA00022490"/>
    </source>
</evidence>
<proteinExistence type="inferred from homology"/>
<dbReference type="PIRSF" id="PIRSF037099">
    <property type="entry name" value="Stonin"/>
    <property type="match status" value="1"/>
</dbReference>
<reference evidence="10" key="1">
    <citation type="submission" date="2022-01" db="EMBL/GenBank/DDBJ databases">
        <authorList>
            <person name="King R."/>
        </authorList>
    </citation>
    <scope>NUCLEOTIDE SEQUENCE</scope>
</reference>
<evidence type="ECO:0000256" key="4">
    <source>
        <dbReference type="ARBA" id="ARBA00022583"/>
    </source>
</evidence>
<comment type="subcellular location">
    <subcellularLocation>
        <location evidence="1">Cytoplasm</location>
    </subcellularLocation>
</comment>
<dbReference type="GO" id="GO:0030100">
    <property type="term" value="P:regulation of endocytosis"/>
    <property type="evidence" value="ECO:0007669"/>
    <property type="project" value="UniProtKB-UniRule"/>
</dbReference>
<keyword evidence="11" id="KW-1185">Reference proteome</keyword>
<dbReference type="Pfam" id="PF00928">
    <property type="entry name" value="Adap_comp_sub"/>
    <property type="match status" value="2"/>
</dbReference>
<dbReference type="OrthoDB" id="10063141at2759"/>
<dbReference type="Gene3D" id="2.60.40.1170">
    <property type="entry name" value="Mu homology domain, subdomain B"/>
    <property type="match status" value="1"/>
</dbReference>
<feature type="compositionally biased region" description="Polar residues" evidence="7">
    <location>
        <begin position="423"/>
        <end position="434"/>
    </location>
</feature>
<accession>A0A9N9TCG0</accession>
<keyword evidence="5" id="KW-0677">Repeat</keyword>
<evidence type="ECO:0000259" key="8">
    <source>
        <dbReference type="PROSITE" id="PS51070"/>
    </source>
</evidence>
<feature type="compositionally biased region" description="Pro residues" evidence="7">
    <location>
        <begin position="436"/>
        <end position="446"/>
    </location>
</feature>
<dbReference type="PROSITE" id="PS51072">
    <property type="entry name" value="MHD"/>
    <property type="match status" value="1"/>
</dbReference>
<organism evidence="10 11">
    <name type="scientific">Diabrotica balteata</name>
    <name type="common">Banded cucumber beetle</name>
    <dbReference type="NCBI Taxonomy" id="107213"/>
    <lineage>
        <taxon>Eukaryota</taxon>
        <taxon>Metazoa</taxon>
        <taxon>Ecdysozoa</taxon>
        <taxon>Arthropoda</taxon>
        <taxon>Hexapoda</taxon>
        <taxon>Insecta</taxon>
        <taxon>Pterygota</taxon>
        <taxon>Neoptera</taxon>
        <taxon>Endopterygota</taxon>
        <taxon>Coleoptera</taxon>
        <taxon>Polyphaga</taxon>
        <taxon>Cucujiformia</taxon>
        <taxon>Chrysomeloidea</taxon>
        <taxon>Chrysomelidae</taxon>
        <taxon>Galerucinae</taxon>
        <taxon>Diabroticina</taxon>
        <taxon>Diabroticites</taxon>
        <taxon>Diabrotica</taxon>
    </lineage>
</organism>
<dbReference type="GO" id="GO:0005737">
    <property type="term" value="C:cytoplasm"/>
    <property type="evidence" value="ECO:0007669"/>
    <property type="project" value="UniProtKB-SubCell"/>
</dbReference>
<dbReference type="SUPFAM" id="SSF49447">
    <property type="entry name" value="Second domain of Mu2 adaptin subunit (ap50) of ap2 adaptor"/>
    <property type="match status" value="1"/>
</dbReference>
<name>A0A9N9TCG0_DIABA</name>
<evidence type="ECO:0000256" key="1">
    <source>
        <dbReference type="ARBA" id="ARBA00004496"/>
    </source>
</evidence>
<dbReference type="PANTHER" id="PTHR10529">
    <property type="entry name" value="AP COMPLEX SUBUNIT MU"/>
    <property type="match status" value="1"/>
</dbReference>
<feature type="domain" description="SHD" evidence="8">
    <location>
        <begin position="17"/>
        <end position="191"/>
    </location>
</feature>
<protein>
    <recommendedName>
        <fullName evidence="12">Protein stoned-B</fullName>
    </recommendedName>
</protein>
<dbReference type="InterPro" id="IPR012320">
    <property type="entry name" value="SHD_dom"/>
</dbReference>
<feature type="region of interest" description="Disordered" evidence="7">
    <location>
        <begin position="414"/>
        <end position="458"/>
    </location>
</feature>
<evidence type="ECO:0000256" key="5">
    <source>
        <dbReference type="ARBA" id="ARBA00022737"/>
    </source>
</evidence>
<evidence type="ECO:0000256" key="2">
    <source>
        <dbReference type="ARBA" id="ARBA00005579"/>
    </source>
</evidence>
<dbReference type="AlphaFoldDB" id="A0A9N9TCG0"/>
<sequence>MSVPLEPFPRIHYPEEGWEMHLRQPNKKKITGQRFWKKIFVKLQHQSDCVLLQLYNLKDDKDPFQELPLQPCYSVSDIGAQQYDQFGKIFTVKLQYIFYKERPGVRPGQVKKAERITNKLSQFAAYAIQGDYQGVKEFGSDLKKLGLPVEHAPQVSQLMKLGSLNYEDLKQFSVCIEEALFKLQAHRDRALHYKMEEVQITAVDELYVEQEADGHIVKQIARVRLFFLGFLTGMPDVELGVNDMRRQGKEVVGRHDIIPVVTEEWIRLEDVEFHSCIQQEDYNQTHIIKTGKIKGIERILGTMETLQENLIEVTSGQAKYEHQHRAIVWRCPRLPKEGQGAYTTHNMVCKIALTSYDQMPEKLAEYCYVEFTMPATQVSHMTCRSVSLQNSDSDEPPEKYVRYLARHEYRVGIEHTEGDSPNAYASATYVSKTTPAPAPPAQPAQPAPVAEESSSDSD</sequence>
<evidence type="ECO:0000313" key="10">
    <source>
        <dbReference type="EMBL" id="CAG9840117.1"/>
    </source>
</evidence>
<evidence type="ECO:0008006" key="12">
    <source>
        <dbReference type="Google" id="ProtNLM"/>
    </source>
</evidence>
<keyword evidence="4 6" id="KW-0254">Endocytosis</keyword>
<dbReference type="FunFam" id="2.60.40.1170:FF:000016">
    <property type="entry name" value="AP-1 complex subunit mu"/>
    <property type="match status" value="1"/>
</dbReference>
<dbReference type="InterPro" id="IPR036168">
    <property type="entry name" value="AP2_Mu_C_sf"/>
</dbReference>
<dbReference type="InterPro" id="IPR017110">
    <property type="entry name" value="Stonin"/>
</dbReference>
<dbReference type="GO" id="GO:0006897">
    <property type="term" value="P:endocytosis"/>
    <property type="evidence" value="ECO:0007669"/>
    <property type="project" value="UniProtKB-KW"/>
</dbReference>
<dbReference type="InterPro" id="IPR050431">
    <property type="entry name" value="Adaptor_comp_med_subunit"/>
</dbReference>
<evidence type="ECO:0000313" key="11">
    <source>
        <dbReference type="Proteomes" id="UP001153709"/>
    </source>
</evidence>
<evidence type="ECO:0000259" key="9">
    <source>
        <dbReference type="PROSITE" id="PS51072"/>
    </source>
</evidence>
<evidence type="ECO:0000256" key="6">
    <source>
        <dbReference type="PIRNR" id="PIRNR037099"/>
    </source>
</evidence>
<gene>
    <name evidence="10" type="ORF">DIABBA_LOCUS12808</name>
</gene>
<dbReference type="Proteomes" id="UP001153709">
    <property type="component" value="Chromosome 9"/>
</dbReference>
<dbReference type="PROSITE" id="PS51070">
    <property type="entry name" value="SHD"/>
    <property type="match status" value="1"/>
</dbReference>